<dbReference type="InterPro" id="IPR006938">
    <property type="entry name" value="DUF624"/>
</dbReference>
<keyword evidence="2" id="KW-0472">Membrane</keyword>
<protein>
    <submittedName>
        <fullName evidence="3">YesL family protein</fullName>
    </submittedName>
</protein>
<sequence>MEPRGVMGGIYRLTEWIMRLSVINLLWILCGAPFFIFFFMSFISLLNGNVPEDQMLSFIQTACLTLGVLAPFTFFPSTAAMFAVARKWVTGEGDVPMFKTFFKGYKENFKQSMLGGLIYTILIVILVVDYYFFVNSGSGQIISGIFIGLLVLAVVSLLNFFSMLVHYHMKTFQLIKNSILITIGKPLRSITSAILVGFILFMSFTQFTWLLMFFTGSLIAAVSYWNFNLIYTKLQQQLEDMKKNEEEEVEIAAEMDREDLVKSDYKESK</sequence>
<feature type="transmembrane region" description="Helical" evidence="2">
    <location>
        <begin position="145"/>
        <end position="167"/>
    </location>
</feature>
<evidence type="ECO:0000313" key="3">
    <source>
        <dbReference type="EMBL" id="MFC6332515.1"/>
    </source>
</evidence>
<keyword evidence="2" id="KW-1133">Transmembrane helix</keyword>
<feature type="transmembrane region" description="Helical" evidence="2">
    <location>
        <begin position="179"/>
        <end position="201"/>
    </location>
</feature>
<dbReference type="RefSeq" id="WP_379232963.1">
    <property type="nucleotide sequence ID" value="NZ_JBHSTE010000002.1"/>
</dbReference>
<feature type="coiled-coil region" evidence="1">
    <location>
        <begin position="231"/>
        <end position="258"/>
    </location>
</feature>
<gene>
    <name evidence="3" type="ORF">ACFP56_07745</name>
</gene>
<reference evidence="4" key="1">
    <citation type="journal article" date="2019" name="Int. J. Syst. Evol. Microbiol.">
        <title>The Global Catalogue of Microorganisms (GCM) 10K type strain sequencing project: providing services to taxonomists for standard genome sequencing and annotation.</title>
        <authorList>
            <consortium name="The Broad Institute Genomics Platform"/>
            <consortium name="The Broad Institute Genome Sequencing Center for Infectious Disease"/>
            <person name="Wu L."/>
            <person name="Ma J."/>
        </authorList>
    </citation>
    <scope>NUCLEOTIDE SEQUENCE [LARGE SCALE GENOMIC DNA]</scope>
    <source>
        <strain evidence="4">PCU 280</strain>
    </source>
</reference>
<dbReference type="EMBL" id="JBHSTE010000002">
    <property type="protein sequence ID" value="MFC6332515.1"/>
    <property type="molecule type" value="Genomic_DNA"/>
</dbReference>
<organism evidence="3 4">
    <name type="scientific">Paenibacillus septentrionalis</name>
    <dbReference type="NCBI Taxonomy" id="429342"/>
    <lineage>
        <taxon>Bacteria</taxon>
        <taxon>Bacillati</taxon>
        <taxon>Bacillota</taxon>
        <taxon>Bacilli</taxon>
        <taxon>Bacillales</taxon>
        <taxon>Paenibacillaceae</taxon>
        <taxon>Paenibacillus</taxon>
    </lineage>
</organism>
<feature type="transmembrane region" description="Helical" evidence="2">
    <location>
        <begin position="207"/>
        <end position="227"/>
    </location>
</feature>
<name>A0ABW1V444_9BACL</name>
<feature type="transmembrane region" description="Helical" evidence="2">
    <location>
        <begin position="21"/>
        <end position="46"/>
    </location>
</feature>
<evidence type="ECO:0000313" key="4">
    <source>
        <dbReference type="Proteomes" id="UP001596233"/>
    </source>
</evidence>
<accession>A0ABW1V444</accession>
<evidence type="ECO:0000256" key="2">
    <source>
        <dbReference type="SAM" id="Phobius"/>
    </source>
</evidence>
<evidence type="ECO:0000256" key="1">
    <source>
        <dbReference type="SAM" id="Coils"/>
    </source>
</evidence>
<dbReference type="Proteomes" id="UP001596233">
    <property type="component" value="Unassembled WGS sequence"/>
</dbReference>
<comment type="caution">
    <text evidence="3">The sequence shown here is derived from an EMBL/GenBank/DDBJ whole genome shotgun (WGS) entry which is preliminary data.</text>
</comment>
<keyword evidence="1" id="KW-0175">Coiled coil</keyword>
<keyword evidence="4" id="KW-1185">Reference proteome</keyword>
<feature type="transmembrane region" description="Helical" evidence="2">
    <location>
        <begin position="113"/>
        <end position="133"/>
    </location>
</feature>
<dbReference type="Pfam" id="PF04854">
    <property type="entry name" value="DUF624"/>
    <property type="match status" value="1"/>
</dbReference>
<keyword evidence="2" id="KW-0812">Transmembrane</keyword>
<proteinExistence type="predicted"/>
<feature type="transmembrane region" description="Helical" evidence="2">
    <location>
        <begin position="58"/>
        <end position="84"/>
    </location>
</feature>